<dbReference type="Pfam" id="PF08550">
    <property type="entry name" value="GATA_AreA"/>
    <property type="match status" value="1"/>
</dbReference>
<gene>
    <name evidence="4" type="ORF">E0Z10_g2476</name>
</gene>
<dbReference type="InterPro" id="IPR013860">
    <property type="entry name" value="AreA_GATA"/>
</dbReference>
<dbReference type="InterPro" id="IPR021711">
    <property type="entry name" value="DUF3295"/>
</dbReference>
<protein>
    <submittedName>
        <fullName evidence="4">Uncharacterized protein</fullName>
    </submittedName>
</protein>
<sequence>MPGKAEGLVLTVDPNVIHKVDTNNPHNLFSMWTVFSRCAESVEQGRRLENLSWRLWTREALCCETITQTKAEKTASATTTNSPQDILDKHRIPDVPQLSGSVDSVADEEAIELTTELNPVEILRPNIIRQDSCASSQSKGRERHITSDRLEKMVVDIIKEKKPNLSPLPQIVSSSVETDSDQLQSCSSEVEETPITLITESTECLSSALTLQTSTNSDSSEPHATAVIRGFSPSQFPSARASHEPKFLQPDAIPEPQSSPAPMLVQPKKQPAKFALGSSSGDESSPSLEIRQPALPPKKSRMFQLGGSSGSTEEQSPSLKSALHSGKPSSLLGAHKKQASFSNQVTMRTISTPSDQSGSYVDESAIDDDDEDSEWEDSIEESGKSSMDDKVTFKRVPSKPNLTSQRSLISLMIAGEERTRGLSNYASHSTPAIAQRARQLQNAPNGAASPNDSDEIPLEMRRGLRRTPLKSINEIPRSSAQPIMTKPTIHSDPQAALSPRTTRRHMLATELTESLRRQLLWERQQKSSTANAVLKRRHTSHDVANLKQYPERSYMNKSKDEVNATSWNQYLREDPTGYNAQGW</sequence>
<proteinExistence type="predicted"/>
<evidence type="ECO:0000313" key="5">
    <source>
        <dbReference type="Proteomes" id="UP000297716"/>
    </source>
</evidence>
<name>A0A4Z0Z277_9PEZI</name>
<reference evidence="4 5" key="1">
    <citation type="submission" date="2019-03" db="EMBL/GenBank/DDBJ databases">
        <title>Draft genome sequence of Xylaria hypoxylon DSM 108379, a ubiquitous saprotrophic-parasitic fungi on hardwood.</title>
        <authorList>
            <person name="Buettner E."/>
            <person name="Leonhardt S."/>
            <person name="Gebauer A.M."/>
            <person name="Liers C."/>
            <person name="Hofrichter M."/>
            <person name="Kellner H."/>
        </authorList>
    </citation>
    <scope>NUCLEOTIDE SEQUENCE [LARGE SCALE GENOMIC DNA]</scope>
    <source>
        <strain evidence="4 5">DSM 108379</strain>
    </source>
</reference>
<feature type="domain" description="Nitrogen regulatory protein areA GATA-like" evidence="2">
    <location>
        <begin position="31"/>
        <end position="58"/>
    </location>
</feature>
<feature type="compositionally biased region" description="Polar residues" evidence="1">
    <location>
        <begin position="310"/>
        <end position="319"/>
    </location>
</feature>
<accession>A0A4Z0Z277</accession>
<dbReference type="EMBL" id="SKBN01000030">
    <property type="protein sequence ID" value="TGJ86288.1"/>
    <property type="molecule type" value="Genomic_DNA"/>
</dbReference>
<evidence type="ECO:0000313" key="4">
    <source>
        <dbReference type="EMBL" id="TGJ86288.1"/>
    </source>
</evidence>
<dbReference type="InterPro" id="IPR053043">
    <property type="entry name" value="Ras-cAMP_regulatory"/>
</dbReference>
<feature type="compositionally biased region" description="Low complexity" evidence="1">
    <location>
        <begin position="276"/>
        <end position="289"/>
    </location>
</feature>
<feature type="compositionally biased region" description="Basic and acidic residues" evidence="1">
    <location>
        <begin position="381"/>
        <end position="390"/>
    </location>
</feature>
<evidence type="ECO:0000259" key="3">
    <source>
        <dbReference type="Pfam" id="PF11702"/>
    </source>
</evidence>
<dbReference type="GO" id="GO:0005737">
    <property type="term" value="C:cytoplasm"/>
    <property type="evidence" value="ECO:0007669"/>
    <property type="project" value="TreeGrafter"/>
</dbReference>
<dbReference type="GO" id="GO:0000122">
    <property type="term" value="P:negative regulation of transcription by RNA polymerase II"/>
    <property type="evidence" value="ECO:0007669"/>
    <property type="project" value="TreeGrafter"/>
</dbReference>
<dbReference type="Pfam" id="PF11702">
    <property type="entry name" value="DUF3295"/>
    <property type="match status" value="1"/>
</dbReference>
<dbReference type="PANTHER" id="PTHR28014:SF1">
    <property type="entry name" value="NEGATIVE REGULATOR OF RAS-CAMP PATHWAY"/>
    <property type="match status" value="1"/>
</dbReference>
<organism evidence="4 5">
    <name type="scientific">Xylaria hypoxylon</name>
    <dbReference type="NCBI Taxonomy" id="37992"/>
    <lineage>
        <taxon>Eukaryota</taxon>
        <taxon>Fungi</taxon>
        <taxon>Dikarya</taxon>
        <taxon>Ascomycota</taxon>
        <taxon>Pezizomycotina</taxon>
        <taxon>Sordariomycetes</taxon>
        <taxon>Xylariomycetidae</taxon>
        <taxon>Xylariales</taxon>
        <taxon>Xylariaceae</taxon>
        <taxon>Xylaria</taxon>
    </lineage>
</organism>
<feature type="compositionally biased region" description="Acidic residues" evidence="1">
    <location>
        <begin position="364"/>
        <end position="380"/>
    </location>
</feature>
<dbReference type="PANTHER" id="PTHR28014">
    <property type="entry name" value="NEGATIVE REGULATOR OF RAS-CAMP PATHWAY"/>
    <property type="match status" value="1"/>
</dbReference>
<evidence type="ECO:0000259" key="2">
    <source>
        <dbReference type="Pfam" id="PF08550"/>
    </source>
</evidence>
<feature type="region of interest" description="Disordered" evidence="1">
    <location>
        <begin position="234"/>
        <end position="390"/>
    </location>
</feature>
<dbReference type="GO" id="GO:0006808">
    <property type="term" value="P:regulation of nitrogen utilization"/>
    <property type="evidence" value="ECO:0007669"/>
    <property type="project" value="TreeGrafter"/>
</dbReference>
<keyword evidence="5" id="KW-1185">Reference proteome</keyword>
<dbReference type="AlphaFoldDB" id="A0A4Z0Z277"/>
<evidence type="ECO:0000256" key="1">
    <source>
        <dbReference type="SAM" id="MobiDB-lite"/>
    </source>
</evidence>
<dbReference type="GO" id="GO:0031930">
    <property type="term" value="P:mitochondria-nucleus signaling pathway"/>
    <property type="evidence" value="ECO:0007669"/>
    <property type="project" value="TreeGrafter"/>
</dbReference>
<dbReference type="OrthoDB" id="5054775at2759"/>
<feature type="compositionally biased region" description="Polar residues" evidence="1">
    <location>
        <begin position="339"/>
        <end position="359"/>
    </location>
</feature>
<dbReference type="STRING" id="37992.A0A4Z0Z277"/>
<comment type="caution">
    <text evidence="4">The sequence shown here is derived from an EMBL/GenBank/DDBJ whole genome shotgun (WGS) entry which is preliminary data.</text>
</comment>
<dbReference type="Proteomes" id="UP000297716">
    <property type="component" value="Unassembled WGS sequence"/>
</dbReference>
<feature type="domain" description="DUF3295" evidence="3">
    <location>
        <begin position="93"/>
        <end position="583"/>
    </location>
</feature>